<proteinExistence type="predicted"/>
<dbReference type="SUPFAM" id="SSF56935">
    <property type="entry name" value="Porins"/>
    <property type="match status" value="1"/>
</dbReference>
<dbReference type="InterPro" id="IPR023614">
    <property type="entry name" value="Porin_dom_sf"/>
</dbReference>
<feature type="chain" id="PRO_5046866920" evidence="1">
    <location>
        <begin position="24"/>
        <end position="397"/>
    </location>
</feature>
<sequence length="397" mass="42762">MLHTRKIIAVALAAALLAPAAKAEIAFDVIGGSEISFEGLVQADGNWFSNDIVDQNGQALNGKDTEFELRRAELVFKGKGPGAINWVVGHDLKAKKWLDVNAKYTIGGNSNNYVQIGQYKQPHSLEELTSTKHNDFIAKASITNGMTVARRLGVAAGTGDQNWSLMGSWFTRELTRNGNHGVGYGVRGTFAPINAGGNVLHLGLSYISRDTDGDALRMRVRPMADLATAYLVDTGNVTNVDSAATTGLEAMYISGPFKLQGEYMQTKVSGVTSARDFDTDGGYVSALWNVTGEKFGYKGGTPSLGLPDSPAAGMFQIGLRYDTINLNDGSFAGTPPKGTGVLGGEQDTWTLGANWYWRSNFKFALNYNKVTSSKFRTNVGNVNDDPSSITARAQIYW</sequence>
<accession>A0ABU7V0K0</accession>
<evidence type="ECO:0000313" key="3">
    <source>
        <dbReference type="Proteomes" id="UP001356170"/>
    </source>
</evidence>
<dbReference type="Proteomes" id="UP001356170">
    <property type="component" value="Unassembled WGS sequence"/>
</dbReference>
<dbReference type="Gene3D" id="2.40.160.10">
    <property type="entry name" value="Porin"/>
    <property type="match status" value="1"/>
</dbReference>
<keyword evidence="3" id="KW-1185">Reference proteome</keyword>
<dbReference type="Pfam" id="PF07396">
    <property type="entry name" value="Porin_O_P"/>
    <property type="match status" value="1"/>
</dbReference>
<evidence type="ECO:0000256" key="1">
    <source>
        <dbReference type="SAM" id="SignalP"/>
    </source>
</evidence>
<dbReference type="EMBL" id="JAZHBO010000002">
    <property type="protein sequence ID" value="MEF2156287.1"/>
    <property type="molecule type" value="Genomic_DNA"/>
</dbReference>
<gene>
    <name evidence="2" type="ORF">V3390_08630</name>
</gene>
<dbReference type="RefSeq" id="WP_331704112.1">
    <property type="nucleotide sequence ID" value="NZ_JAZHBO010000002.1"/>
</dbReference>
<keyword evidence="1" id="KW-0732">Signal</keyword>
<dbReference type="InterPro" id="IPR010870">
    <property type="entry name" value="Porin_O/P"/>
</dbReference>
<feature type="signal peptide" evidence="1">
    <location>
        <begin position="1"/>
        <end position="23"/>
    </location>
</feature>
<protein>
    <submittedName>
        <fullName evidence="2">OprO/OprP family phosphate-selective porin</fullName>
    </submittedName>
</protein>
<comment type="caution">
    <text evidence="2">The sequence shown here is derived from an EMBL/GenBank/DDBJ whole genome shotgun (WGS) entry which is preliminary data.</text>
</comment>
<name>A0ABU7V0K0_9GAMM</name>
<organism evidence="2 3">
    <name type="scientific">Aquilutibacter rugosus</name>
    <dbReference type="NCBI Taxonomy" id="3115820"/>
    <lineage>
        <taxon>Bacteria</taxon>
        <taxon>Pseudomonadati</taxon>
        <taxon>Pseudomonadota</taxon>
        <taxon>Gammaproteobacteria</taxon>
        <taxon>Lysobacterales</taxon>
        <taxon>Lysobacteraceae</taxon>
        <taxon>Aquilutibacter</taxon>
    </lineage>
</organism>
<evidence type="ECO:0000313" key="2">
    <source>
        <dbReference type="EMBL" id="MEF2156287.1"/>
    </source>
</evidence>
<reference evidence="2 3" key="1">
    <citation type="submission" date="2024-01" db="EMBL/GenBank/DDBJ databases">
        <title>Novel species of the genus Luteimonas isolated from rivers.</title>
        <authorList>
            <person name="Lu H."/>
        </authorList>
    </citation>
    <scope>NUCLEOTIDE SEQUENCE [LARGE SCALE GENOMIC DNA]</scope>
    <source>
        <strain evidence="2 3">FXH3W</strain>
    </source>
</reference>